<evidence type="ECO:0000313" key="6">
    <source>
        <dbReference type="Proteomes" id="UP000199561"/>
    </source>
</evidence>
<evidence type="ECO:0000256" key="2">
    <source>
        <dbReference type="SAM" id="SignalP"/>
    </source>
</evidence>
<dbReference type="Proteomes" id="UP000601736">
    <property type="component" value="Unassembled WGS sequence"/>
</dbReference>
<gene>
    <name evidence="4" type="ORF">NMYAN_120070</name>
    <name evidence="5" type="ORF">SAMN05421880_1367</name>
</gene>
<evidence type="ECO:0000313" key="4">
    <source>
        <dbReference type="EMBL" id="CAE6492968.1"/>
    </source>
</evidence>
<dbReference type="EMBL" id="CAJNAP010000004">
    <property type="protein sequence ID" value="CAE6492968.1"/>
    <property type="molecule type" value="Genomic_DNA"/>
</dbReference>
<evidence type="ECO:0000256" key="1">
    <source>
        <dbReference type="SAM" id="Coils"/>
    </source>
</evidence>
<reference evidence="4" key="2">
    <citation type="submission" date="2021-02" db="EMBL/GenBank/DDBJ databases">
        <authorList>
            <person name="Han P."/>
        </authorList>
    </citation>
    <scope>NUCLEOTIDE SEQUENCE</scope>
    <source>
        <strain evidence="4">Nitrosomonas nitrosa 18-3D</strain>
    </source>
</reference>
<proteinExistence type="predicted"/>
<keyword evidence="2" id="KW-0732">Signal</keyword>
<protein>
    <recommendedName>
        <fullName evidence="3">DUF4124 domain-containing protein</fullName>
    </recommendedName>
</protein>
<dbReference type="STRING" id="52442.SAMN05421880_1367"/>
<dbReference type="OrthoDB" id="8794394at2"/>
<accession>A0A1I4TYH0</accession>
<organism evidence="5 6">
    <name type="scientific">Nitrosomonas nitrosa</name>
    <dbReference type="NCBI Taxonomy" id="52442"/>
    <lineage>
        <taxon>Bacteria</taxon>
        <taxon>Pseudomonadati</taxon>
        <taxon>Pseudomonadota</taxon>
        <taxon>Betaproteobacteria</taxon>
        <taxon>Nitrosomonadales</taxon>
        <taxon>Nitrosomonadaceae</taxon>
        <taxon>Nitrosomonas</taxon>
    </lineage>
</organism>
<sequence length="148" mass="16842">MRNLMFLVLLFLFVSAAHGQIYKWVDQQGKTQYTDYPPPPGASKHEKMIAVPAWSPSTHEESGEKAAFEEEQIDKERRAMREATRSKQLAEANVKKENCLRAQSNLDLLKHTERLSVPDGDGGVMDVDDELRQKFMDEALKNIAAYCD</sequence>
<dbReference type="EMBL" id="FOUF01000036">
    <property type="protein sequence ID" value="SFM81625.1"/>
    <property type="molecule type" value="Genomic_DNA"/>
</dbReference>
<keyword evidence="1" id="KW-0175">Coiled coil</keyword>
<dbReference type="RefSeq" id="WP_090671944.1">
    <property type="nucleotide sequence ID" value="NZ_CAJNAP010000004.1"/>
</dbReference>
<feature type="domain" description="DUF4124" evidence="3">
    <location>
        <begin position="9"/>
        <end position="44"/>
    </location>
</feature>
<evidence type="ECO:0000259" key="3">
    <source>
        <dbReference type="Pfam" id="PF13511"/>
    </source>
</evidence>
<keyword evidence="6" id="KW-1185">Reference proteome</keyword>
<dbReference type="AlphaFoldDB" id="A0A1I4TYH0"/>
<reference evidence="5 6" key="1">
    <citation type="submission" date="2016-10" db="EMBL/GenBank/DDBJ databases">
        <authorList>
            <person name="de Groot N.N."/>
        </authorList>
    </citation>
    <scope>NUCLEOTIDE SEQUENCE [LARGE SCALE GENOMIC DNA]</scope>
    <source>
        <strain evidence="5 6">Nm146</strain>
    </source>
</reference>
<feature type="chain" id="PRO_5033742393" description="DUF4124 domain-containing protein" evidence="2">
    <location>
        <begin position="20"/>
        <end position="148"/>
    </location>
</feature>
<name>A0A1I4TYH0_9PROT</name>
<dbReference type="Pfam" id="PF13511">
    <property type="entry name" value="DUF4124"/>
    <property type="match status" value="1"/>
</dbReference>
<feature type="signal peptide" evidence="2">
    <location>
        <begin position="1"/>
        <end position="19"/>
    </location>
</feature>
<feature type="coiled-coil region" evidence="1">
    <location>
        <begin position="66"/>
        <end position="93"/>
    </location>
</feature>
<dbReference type="InterPro" id="IPR025392">
    <property type="entry name" value="DUF4124"/>
</dbReference>
<evidence type="ECO:0000313" key="5">
    <source>
        <dbReference type="EMBL" id="SFM81625.1"/>
    </source>
</evidence>
<dbReference type="Proteomes" id="UP000199561">
    <property type="component" value="Unassembled WGS sequence"/>
</dbReference>